<sequence>MIGSLFQELFIPVGGDTVVGNIGDIYCGDKDLQQVFEVVTSYKDIGLPLLGLGDLIDVHVHVPYLIPTRPSLDIILHIDLEPTSVLGYNLFHNSKASDMLSTKKWPCQGQPKEDLFNTSEPLLPSLVLRVSSRAKKKWVLELLSSSNINGCHGVSLAKCGALVHLNVDANTYDVNVSTMVEETGYKRS</sequence>
<reference evidence="1 2" key="1">
    <citation type="submission" date="2019-09" db="EMBL/GenBank/DDBJ databases">
        <title>A chromosome-level genome assembly of the Chinese tupelo Nyssa sinensis.</title>
        <authorList>
            <person name="Yang X."/>
            <person name="Kang M."/>
            <person name="Yang Y."/>
            <person name="Xiong H."/>
            <person name="Wang M."/>
            <person name="Zhang Z."/>
            <person name="Wang Z."/>
            <person name="Wu H."/>
            <person name="Ma T."/>
            <person name="Liu J."/>
            <person name="Xi Z."/>
        </authorList>
    </citation>
    <scope>NUCLEOTIDE SEQUENCE [LARGE SCALE GENOMIC DNA]</scope>
    <source>
        <strain evidence="1">J267</strain>
        <tissue evidence="1">Leaf</tissue>
    </source>
</reference>
<protein>
    <submittedName>
        <fullName evidence="1">Uncharacterized protein</fullName>
    </submittedName>
</protein>
<proteinExistence type="predicted"/>
<dbReference type="AlphaFoldDB" id="A0A5J5BQ04"/>
<evidence type="ECO:0000313" key="1">
    <source>
        <dbReference type="EMBL" id="KAA8545045.1"/>
    </source>
</evidence>
<organism evidence="1 2">
    <name type="scientific">Nyssa sinensis</name>
    <dbReference type="NCBI Taxonomy" id="561372"/>
    <lineage>
        <taxon>Eukaryota</taxon>
        <taxon>Viridiplantae</taxon>
        <taxon>Streptophyta</taxon>
        <taxon>Embryophyta</taxon>
        <taxon>Tracheophyta</taxon>
        <taxon>Spermatophyta</taxon>
        <taxon>Magnoliopsida</taxon>
        <taxon>eudicotyledons</taxon>
        <taxon>Gunneridae</taxon>
        <taxon>Pentapetalae</taxon>
        <taxon>asterids</taxon>
        <taxon>Cornales</taxon>
        <taxon>Nyssaceae</taxon>
        <taxon>Nyssa</taxon>
    </lineage>
</organism>
<evidence type="ECO:0000313" key="2">
    <source>
        <dbReference type="Proteomes" id="UP000325577"/>
    </source>
</evidence>
<name>A0A5J5BQ04_9ASTE</name>
<gene>
    <name evidence="1" type="ORF">F0562_019856</name>
</gene>
<dbReference type="EMBL" id="CM018033">
    <property type="protein sequence ID" value="KAA8545045.1"/>
    <property type="molecule type" value="Genomic_DNA"/>
</dbReference>
<accession>A0A5J5BQ04</accession>
<dbReference type="Proteomes" id="UP000325577">
    <property type="component" value="Linkage Group LG10"/>
</dbReference>
<keyword evidence="2" id="KW-1185">Reference proteome</keyword>